<organism evidence="1 2">
    <name type="scientific">Dysgonomonas alginatilytica</name>
    <dbReference type="NCBI Taxonomy" id="1605892"/>
    <lineage>
        <taxon>Bacteria</taxon>
        <taxon>Pseudomonadati</taxon>
        <taxon>Bacteroidota</taxon>
        <taxon>Bacteroidia</taxon>
        <taxon>Bacteroidales</taxon>
        <taxon>Dysgonomonadaceae</taxon>
        <taxon>Dysgonomonas</taxon>
    </lineage>
</organism>
<dbReference type="PROSITE" id="PS51257">
    <property type="entry name" value="PROKAR_LIPOPROTEIN"/>
    <property type="match status" value="1"/>
</dbReference>
<name>A0A2V3PW81_9BACT</name>
<dbReference type="InterPro" id="IPR025347">
    <property type="entry name" value="DUF4251"/>
</dbReference>
<dbReference type="Proteomes" id="UP000247973">
    <property type="component" value="Unassembled WGS sequence"/>
</dbReference>
<gene>
    <name evidence="1" type="ORF">CLV62_101445</name>
</gene>
<dbReference type="AlphaFoldDB" id="A0A2V3PW81"/>
<protein>
    <submittedName>
        <fullName evidence="1">Uncharacterized protein DUF4251</fullName>
    </submittedName>
</protein>
<dbReference type="EMBL" id="QICL01000001">
    <property type="protein sequence ID" value="PXV69176.1"/>
    <property type="molecule type" value="Genomic_DNA"/>
</dbReference>
<accession>A0A2V3PW81</accession>
<evidence type="ECO:0000313" key="1">
    <source>
        <dbReference type="EMBL" id="PXV69176.1"/>
    </source>
</evidence>
<dbReference type="OrthoDB" id="982410at2"/>
<sequence length="178" mass="19265">MKTILFILTSITLVLTGCSTTKDPVASAVNDAEQQMRYDMAIEALNNREFVLEADRITFKYGQNAFVSPNTNFISMSGDKATIQLAFNSPYAGPNGMGGITVDGSVTNVKMKTDKKGNVTYSMNVMGAGVSAIVFFNITAGTNQCSARVTPNFNSQVITFTGYIYSKEESNVYKGRAL</sequence>
<proteinExistence type="predicted"/>
<keyword evidence="2" id="KW-1185">Reference proteome</keyword>
<dbReference type="RefSeq" id="WP_110309130.1">
    <property type="nucleotide sequence ID" value="NZ_QICL01000001.1"/>
</dbReference>
<comment type="caution">
    <text evidence="1">The sequence shown here is derived from an EMBL/GenBank/DDBJ whole genome shotgun (WGS) entry which is preliminary data.</text>
</comment>
<reference evidence="1 2" key="1">
    <citation type="submission" date="2018-03" db="EMBL/GenBank/DDBJ databases">
        <title>Genomic Encyclopedia of Archaeal and Bacterial Type Strains, Phase II (KMG-II): from individual species to whole genera.</title>
        <authorList>
            <person name="Goeker M."/>
        </authorList>
    </citation>
    <scope>NUCLEOTIDE SEQUENCE [LARGE SCALE GENOMIC DNA]</scope>
    <source>
        <strain evidence="1 2">DSM 100214</strain>
    </source>
</reference>
<dbReference type="Pfam" id="PF14059">
    <property type="entry name" value="DUF4251"/>
    <property type="match status" value="1"/>
</dbReference>
<evidence type="ECO:0000313" key="2">
    <source>
        <dbReference type="Proteomes" id="UP000247973"/>
    </source>
</evidence>
<dbReference type="Gene3D" id="2.40.128.410">
    <property type="match status" value="1"/>
</dbReference>